<evidence type="ECO:0000256" key="1">
    <source>
        <dbReference type="ARBA" id="ARBA00022670"/>
    </source>
</evidence>
<dbReference type="InterPro" id="IPR001915">
    <property type="entry name" value="Peptidase_M48"/>
</dbReference>
<keyword evidence="11" id="KW-1185">Reference proteome</keyword>
<dbReference type="Gene3D" id="3.30.2010.10">
    <property type="entry name" value="Metalloproteases ('zincins'), catalytic domain"/>
    <property type="match status" value="1"/>
</dbReference>
<evidence type="ECO:0000256" key="2">
    <source>
        <dbReference type="ARBA" id="ARBA00022723"/>
    </source>
</evidence>
<dbReference type="Pfam" id="PF01435">
    <property type="entry name" value="Peptidase_M48"/>
    <property type="match status" value="1"/>
</dbReference>
<organism evidence="10 11">
    <name type="scientific">Pseudazoarcus pumilus</name>
    <dbReference type="NCBI Taxonomy" id="2067960"/>
    <lineage>
        <taxon>Bacteria</taxon>
        <taxon>Pseudomonadati</taxon>
        <taxon>Pseudomonadota</taxon>
        <taxon>Betaproteobacteria</taxon>
        <taxon>Rhodocyclales</taxon>
        <taxon>Zoogloeaceae</taxon>
        <taxon>Pseudazoarcus</taxon>
    </lineage>
</organism>
<dbReference type="GO" id="GO:0051603">
    <property type="term" value="P:proteolysis involved in protein catabolic process"/>
    <property type="evidence" value="ECO:0007669"/>
    <property type="project" value="TreeGrafter"/>
</dbReference>
<name>A0A2I6S667_9RHOO</name>
<evidence type="ECO:0000256" key="7">
    <source>
        <dbReference type="SAM" id="MobiDB-lite"/>
    </source>
</evidence>
<dbReference type="KEGG" id="atw:C0099_07150"/>
<keyword evidence="8" id="KW-0732">Signal</keyword>
<comment type="cofactor">
    <cofactor evidence="6">
        <name>Zn(2+)</name>
        <dbReference type="ChEBI" id="CHEBI:29105"/>
    </cofactor>
    <text evidence="6">Binds 1 zinc ion per subunit.</text>
</comment>
<comment type="similarity">
    <text evidence="6">Belongs to the peptidase M48 family.</text>
</comment>
<dbReference type="RefSeq" id="WP_102246796.1">
    <property type="nucleotide sequence ID" value="NZ_CP025682.1"/>
</dbReference>
<feature type="region of interest" description="Disordered" evidence="7">
    <location>
        <begin position="230"/>
        <end position="271"/>
    </location>
</feature>
<dbReference type="Proteomes" id="UP000242205">
    <property type="component" value="Chromosome"/>
</dbReference>
<evidence type="ECO:0000256" key="6">
    <source>
        <dbReference type="RuleBase" id="RU003983"/>
    </source>
</evidence>
<reference evidence="10 11" key="1">
    <citation type="submission" date="2018-01" db="EMBL/GenBank/DDBJ databases">
        <authorList>
            <person name="Fu G.-Y."/>
        </authorList>
    </citation>
    <scope>NUCLEOTIDE SEQUENCE [LARGE SCALE GENOMIC DNA]</scope>
    <source>
        <strain evidence="10 11">SY39</strain>
    </source>
</reference>
<accession>A0A2I6S667</accession>
<keyword evidence="2" id="KW-0479">Metal-binding</keyword>
<evidence type="ECO:0000259" key="9">
    <source>
        <dbReference type="Pfam" id="PF01435"/>
    </source>
</evidence>
<dbReference type="CDD" id="cd07331">
    <property type="entry name" value="M48C_Oma1_like"/>
    <property type="match status" value="1"/>
</dbReference>
<dbReference type="GO" id="GO:0046872">
    <property type="term" value="F:metal ion binding"/>
    <property type="evidence" value="ECO:0007669"/>
    <property type="project" value="UniProtKB-KW"/>
</dbReference>
<feature type="domain" description="Peptidase M48" evidence="9">
    <location>
        <begin position="76"/>
        <end position="257"/>
    </location>
</feature>
<keyword evidence="1 6" id="KW-0645">Protease</keyword>
<dbReference type="AlphaFoldDB" id="A0A2I6S667"/>
<evidence type="ECO:0000256" key="3">
    <source>
        <dbReference type="ARBA" id="ARBA00022801"/>
    </source>
</evidence>
<evidence type="ECO:0000256" key="4">
    <source>
        <dbReference type="ARBA" id="ARBA00022833"/>
    </source>
</evidence>
<proteinExistence type="inferred from homology"/>
<protein>
    <submittedName>
        <fullName evidence="10">Peptidase M48</fullName>
    </submittedName>
</protein>
<dbReference type="PANTHER" id="PTHR22726">
    <property type="entry name" value="METALLOENDOPEPTIDASE OMA1"/>
    <property type="match status" value="1"/>
</dbReference>
<evidence type="ECO:0000256" key="5">
    <source>
        <dbReference type="ARBA" id="ARBA00023049"/>
    </source>
</evidence>
<dbReference type="GO" id="GO:0004222">
    <property type="term" value="F:metalloendopeptidase activity"/>
    <property type="evidence" value="ECO:0007669"/>
    <property type="project" value="InterPro"/>
</dbReference>
<keyword evidence="4 6" id="KW-0862">Zinc</keyword>
<keyword evidence="3 6" id="KW-0378">Hydrolase</keyword>
<dbReference type="PROSITE" id="PS51257">
    <property type="entry name" value="PROKAR_LIPOPROTEIN"/>
    <property type="match status" value="1"/>
</dbReference>
<evidence type="ECO:0000313" key="10">
    <source>
        <dbReference type="EMBL" id="AUN94729.1"/>
    </source>
</evidence>
<gene>
    <name evidence="10" type="ORF">C0099_07150</name>
</gene>
<feature type="chain" id="PRO_5014407421" evidence="8">
    <location>
        <begin position="27"/>
        <end position="271"/>
    </location>
</feature>
<evidence type="ECO:0000256" key="8">
    <source>
        <dbReference type="SAM" id="SignalP"/>
    </source>
</evidence>
<dbReference type="GO" id="GO:0016020">
    <property type="term" value="C:membrane"/>
    <property type="evidence" value="ECO:0007669"/>
    <property type="project" value="TreeGrafter"/>
</dbReference>
<dbReference type="EMBL" id="CP025682">
    <property type="protein sequence ID" value="AUN94729.1"/>
    <property type="molecule type" value="Genomic_DNA"/>
</dbReference>
<dbReference type="OrthoDB" id="9810445at2"/>
<feature type="signal peptide" evidence="8">
    <location>
        <begin position="1"/>
        <end position="26"/>
    </location>
</feature>
<evidence type="ECO:0000313" key="11">
    <source>
        <dbReference type="Proteomes" id="UP000242205"/>
    </source>
</evidence>
<dbReference type="PANTHER" id="PTHR22726:SF1">
    <property type="entry name" value="METALLOENDOPEPTIDASE OMA1, MITOCHONDRIAL"/>
    <property type="match status" value="1"/>
</dbReference>
<dbReference type="InterPro" id="IPR051156">
    <property type="entry name" value="Mito/Outer_Membr_Metalloprot"/>
</dbReference>
<sequence length="271" mass="29528">MKASFGAISGALLLSLLLAGCQSVQTTGSGAVGVERNQLMMVSAEEVEQASAKQYAEMMEEARKQGVLNRDARQLERVRTITNRLVAQVGSFRTDAAGWPWEINVIRSDQLNAWCMAGGKMAIYSGLIEQLELSDDEIAAVLGHEIAHALREHARERVSRSMATGIGVSLAGAILGAGEAGTNLMGQVARVTFELPHSRLHETEADRIGVELAARAGYDPRAAVSLWDKMSSRSAGGPPKWLSTHPAHDERQRELRQASERVMPLYRQARR</sequence>
<feature type="compositionally biased region" description="Basic and acidic residues" evidence="7">
    <location>
        <begin position="246"/>
        <end position="259"/>
    </location>
</feature>
<keyword evidence="5 6" id="KW-0482">Metalloprotease</keyword>